<dbReference type="RefSeq" id="WP_419186416.1">
    <property type="nucleotide sequence ID" value="NZ_CP036290.1"/>
</dbReference>
<evidence type="ECO:0000313" key="1">
    <source>
        <dbReference type="EMBL" id="QDU84360.1"/>
    </source>
</evidence>
<gene>
    <name evidence="1" type="ORF">Pla163_14670</name>
</gene>
<reference evidence="1 2" key="1">
    <citation type="submission" date="2019-02" db="EMBL/GenBank/DDBJ databases">
        <title>Deep-cultivation of Planctomycetes and their phenomic and genomic characterization uncovers novel biology.</title>
        <authorList>
            <person name="Wiegand S."/>
            <person name="Jogler M."/>
            <person name="Boedeker C."/>
            <person name="Pinto D."/>
            <person name="Vollmers J."/>
            <person name="Rivas-Marin E."/>
            <person name="Kohn T."/>
            <person name="Peeters S.H."/>
            <person name="Heuer A."/>
            <person name="Rast P."/>
            <person name="Oberbeckmann S."/>
            <person name="Bunk B."/>
            <person name="Jeske O."/>
            <person name="Meyerdierks A."/>
            <person name="Storesund J.E."/>
            <person name="Kallscheuer N."/>
            <person name="Luecker S."/>
            <person name="Lage O.M."/>
            <person name="Pohl T."/>
            <person name="Merkel B.J."/>
            <person name="Hornburger P."/>
            <person name="Mueller R.-W."/>
            <person name="Bruemmer F."/>
            <person name="Labrenz M."/>
            <person name="Spormann A.M."/>
            <person name="Op den Camp H."/>
            <person name="Overmann J."/>
            <person name="Amann R."/>
            <person name="Jetten M.S.M."/>
            <person name="Mascher T."/>
            <person name="Medema M.H."/>
            <person name="Devos D.P."/>
            <person name="Kaster A.-K."/>
            <person name="Ovreas L."/>
            <person name="Rohde M."/>
            <person name="Galperin M.Y."/>
            <person name="Jogler C."/>
        </authorList>
    </citation>
    <scope>NUCLEOTIDE SEQUENCE [LARGE SCALE GENOMIC DNA]</scope>
    <source>
        <strain evidence="1 2">Pla163</strain>
    </source>
</reference>
<dbReference type="Proteomes" id="UP000319342">
    <property type="component" value="Chromosome"/>
</dbReference>
<keyword evidence="2" id="KW-1185">Reference proteome</keyword>
<organism evidence="1 2">
    <name type="scientific">Rohdeia mirabilis</name>
    <dbReference type="NCBI Taxonomy" id="2528008"/>
    <lineage>
        <taxon>Bacteria</taxon>
        <taxon>Pseudomonadati</taxon>
        <taxon>Planctomycetota</taxon>
        <taxon>Planctomycetia</taxon>
        <taxon>Planctomycetia incertae sedis</taxon>
        <taxon>Rohdeia</taxon>
    </lineage>
</organism>
<name>A0A518CYP6_9BACT</name>
<accession>A0A518CYP6</accession>
<protein>
    <submittedName>
        <fullName evidence="1">Uncharacterized protein</fullName>
    </submittedName>
</protein>
<dbReference type="EMBL" id="CP036290">
    <property type="protein sequence ID" value="QDU84360.1"/>
    <property type="molecule type" value="Genomic_DNA"/>
</dbReference>
<dbReference type="AlphaFoldDB" id="A0A518CYP6"/>
<evidence type="ECO:0000313" key="2">
    <source>
        <dbReference type="Proteomes" id="UP000319342"/>
    </source>
</evidence>
<sequence>MNEVRPIGVLVVLRCRPDASPLGPPAALLERALTAGARAAAGAAPTALDATLTDVDAVLRSALAYTGAAPHLDPGKHATLESTARGWRLVALGVHDPVHGLGGDEGIGPPTAAEVP</sequence>
<proteinExistence type="predicted"/>